<proteinExistence type="predicted"/>
<name>A0A285PCJ8_9HYPH</name>
<dbReference type="Proteomes" id="UP000219439">
    <property type="component" value="Unassembled WGS sequence"/>
</dbReference>
<keyword evidence="2" id="KW-1185">Reference proteome</keyword>
<accession>A0A285PCJ8</accession>
<organism evidence="1 2">
    <name type="scientific">Cohaesibacter gelatinilyticus</name>
    <dbReference type="NCBI Taxonomy" id="372072"/>
    <lineage>
        <taxon>Bacteria</taxon>
        <taxon>Pseudomonadati</taxon>
        <taxon>Pseudomonadota</taxon>
        <taxon>Alphaproteobacteria</taxon>
        <taxon>Hyphomicrobiales</taxon>
        <taxon>Cohaesibacteraceae</taxon>
    </lineage>
</organism>
<evidence type="ECO:0000313" key="2">
    <source>
        <dbReference type="Proteomes" id="UP000219439"/>
    </source>
</evidence>
<protein>
    <submittedName>
        <fullName evidence="1">Uncharacterized protein</fullName>
    </submittedName>
</protein>
<sequence length="67" mass="7642">MLGNNDLGILNDQVFIQDALESKSARGDHGRFVILKKFDRQEQIFNIYKRKAARVCKTDIPSCSKSL</sequence>
<dbReference type="EMBL" id="OBEL01000002">
    <property type="protein sequence ID" value="SNZ19470.1"/>
    <property type="molecule type" value="Genomic_DNA"/>
</dbReference>
<dbReference type="AlphaFoldDB" id="A0A285PCJ8"/>
<reference evidence="1 2" key="1">
    <citation type="submission" date="2017-09" db="EMBL/GenBank/DDBJ databases">
        <authorList>
            <person name="Ehlers B."/>
            <person name="Leendertz F.H."/>
        </authorList>
    </citation>
    <scope>NUCLEOTIDE SEQUENCE [LARGE SCALE GENOMIC DNA]</scope>
    <source>
        <strain evidence="1 2">DSM 18289</strain>
    </source>
</reference>
<gene>
    <name evidence="1" type="ORF">SAMN06265368_2558</name>
</gene>
<evidence type="ECO:0000313" key="1">
    <source>
        <dbReference type="EMBL" id="SNZ19470.1"/>
    </source>
</evidence>